<dbReference type="InterPro" id="IPR020843">
    <property type="entry name" value="ER"/>
</dbReference>
<keyword evidence="3" id="KW-1185">Reference proteome</keyword>
<organism evidence="2 3">
    <name type="scientific">Streptomyces varsoviensis</name>
    <dbReference type="NCBI Taxonomy" id="67373"/>
    <lineage>
        <taxon>Bacteria</taxon>
        <taxon>Bacillati</taxon>
        <taxon>Actinomycetota</taxon>
        <taxon>Actinomycetes</taxon>
        <taxon>Kitasatosporales</taxon>
        <taxon>Streptomycetaceae</taxon>
        <taxon>Streptomyces</taxon>
    </lineage>
</organism>
<dbReference type="Gene3D" id="3.40.50.720">
    <property type="entry name" value="NAD(P)-binding Rossmann-like Domain"/>
    <property type="match status" value="1"/>
</dbReference>
<evidence type="ECO:0000259" key="1">
    <source>
        <dbReference type="SMART" id="SM00829"/>
    </source>
</evidence>
<dbReference type="Proteomes" id="UP000037020">
    <property type="component" value="Unassembled WGS sequence"/>
</dbReference>
<dbReference type="PANTHER" id="PTHR43482">
    <property type="entry name" value="PROTEIN AST1-RELATED"/>
    <property type="match status" value="1"/>
</dbReference>
<name>A0ABR5J3A0_9ACTN</name>
<evidence type="ECO:0000313" key="2">
    <source>
        <dbReference type="EMBL" id="KOG87882.1"/>
    </source>
</evidence>
<proteinExistence type="predicted"/>
<dbReference type="InterPro" id="IPR052585">
    <property type="entry name" value="Lipid_raft_assoc_Zn_ADH"/>
</dbReference>
<dbReference type="InterPro" id="IPR036291">
    <property type="entry name" value="NAD(P)-bd_dom_sf"/>
</dbReference>
<dbReference type="EMBL" id="LGUT01001984">
    <property type="protein sequence ID" value="KOG87882.1"/>
    <property type="molecule type" value="Genomic_DNA"/>
</dbReference>
<dbReference type="RefSeq" id="WP_030886955.1">
    <property type="nucleotide sequence ID" value="NZ_JBIRHZ010000003.1"/>
</dbReference>
<dbReference type="SUPFAM" id="SSF51735">
    <property type="entry name" value="NAD(P)-binding Rossmann-fold domains"/>
    <property type="match status" value="1"/>
</dbReference>
<dbReference type="SMART" id="SM00829">
    <property type="entry name" value="PKS_ER"/>
    <property type="match status" value="1"/>
</dbReference>
<dbReference type="Gene3D" id="3.90.180.10">
    <property type="entry name" value="Medium-chain alcohol dehydrogenases, catalytic domain"/>
    <property type="match status" value="1"/>
</dbReference>
<feature type="domain" description="Enoyl reductase (ER)" evidence="1">
    <location>
        <begin position="10"/>
        <end position="311"/>
    </location>
</feature>
<sequence length="313" mass="31771">MRAVAVTEFGAEPQVMDLPQPEPGPGEVLVRVAVAALNPLDWKIADGMLRDAMPHAFPLVLGVDGAGEVVAVGPGADRYALGDRVFGQFMRLGAGGGSYADFAATAEEAVAPAPSRATLMTAAALPTAGMTAWNLVEEAGVREGDRVLIVGATGGVGTFATQFAAGRGAEVIVTARPGAAVLMCDLGAAETIDHSHGRIAEQVLSAHPEGVDIVIDLVHDASALTDLARIVRSGGTVASTIGAADAAALELHGVRALNAQNSPSSALLSTLATELDEGRLTVLIGHETTLEEAPAALAASRSGRARGKTVIRV</sequence>
<reference evidence="2 3" key="1">
    <citation type="submission" date="2015-07" db="EMBL/GenBank/DDBJ databases">
        <authorList>
            <person name="Ju K.-S."/>
            <person name="Doroghazi J.R."/>
            <person name="Metcalf W.W."/>
        </authorList>
    </citation>
    <scope>NUCLEOTIDE SEQUENCE [LARGE SCALE GENOMIC DNA]</scope>
    <source>
        <strain evidence="2 3">NRRL B-3589</strain>
    </source>
</reference>
<accession>A0ABR5J3A0</accession>
<comment type="caution">
    <text evidence="2">The sequence shown here is derived from an EMBL/GenBank/DDBJ whole genome shotgun (WGS) entry which is preliminary data.</text>
</comment>
<dbReference type="InterPro" id="IPR013154">
    <property type="entry name" value="ADH-like_N"/>
</dbReference>
<protein>
    <submittedName>
        <fullName evidence="2">Molecular chaperone GroES</fullName>
    </submittedName>
</protein>
<dbReference type="Pfam" id="PF13602">
    <property type="entry name" value="ADH_zinc_N_2"/>
    <property type="match status" value="1"/>
</dbReference>
<dbReference type="PANTHER" id="PTHR43482:SF1">
    <property type="entry name" value="PROTEIN AST1-RELATED"/>
    <property type="match status" value="1"/>
</dbReference>
<evidence type="ECO:0000313" key="3">
    <source>
        <dbReference type="Proteomes" id="UP000037020"/>
    </source>
</evidence>
<dbReference type="SUPFAM" id="SSF50129">
    <property type="entry name" value="GroES-like"/>
    <property type="match status" value="1"/>
</dbReference>
<gene>
    <name evidence="2" type="ORF">ADK38_22925</name>
</gene>
<dbReference type="Pfam" id="PF08240">
    <property type="entry name" value="ADH_N"/>
    <property type="match status" value="1"/>
</dbReference>
<dbReference type="InterPro" id="IPR011032">
    <property type="entry name" value="GroES-like_sf"/>
</dbReference>
<dbReference type="CDD" id="cd05289">
    <property type="entry name" value="MDR_like_2"/>
    <property type="match status" value="1"/>
</dbReference>